<accession>A0AAN9A8V6</accession>
<sequence>MMLDSEALLTYESEPLLSSTAKVSIIKPLDSNNLLICPTFAEFEFTNWKIGDGDSFCENSKQHHTKEGDTSHRFDVDAIPEPLEDDMIDNDYDAD</sequence>
<reference evidence="2 3" key="1">
    <citation type="submission" date="2023-11" db="EMBL/GenBank/DDBJ databases">
        <title>Halocaridina rubra genome assembly.</title>
        <authorList>
            <person name="Smith C."/>
        </authorList>
    </citation>
    <scope>NUCLEOTIDE SEQUENCE [LARGE SCALE GENOMIC DNA]</scope>
    <source>
        <strain evidence="2">EP-1</strain>
        <tissue evidence="2">Whole</tissue>
    </source>
</reference>
<evidence type="ECO:0000256" key="1">
    <source>
        <dbReference type="SAM" id="MobiDB-lite"/>
    </source>
</evidence>
<dbReference type="AlphaFoldDB" id="A0AAN9A8V6"/>
<dbReference type="Proteomes" id="UP001381693">
    <property type="component" value="Unassembled WGS sequence"/>
</dbReference>
<protein>
    <submittedName>
        <fullName evidence="2">Uncharacterized protein</fullName>
    </submittedName>
</protein>
<feature type="compositionally biased region" description="Basic and acidic residues" evidence="1">
    <location>
        <begin position="65"/>
        <end position="76"/>
    </location>
</feature>
<evidence type="ECO:0000313" key="2">
    <source>
        <dbReference type="EMBL" id="KAK7085251.1"/>
    </source>
</evidence>
<evidence type="ECO:0000313" key="3">
    <source>
        <dbReference type="Proteomes" id="UP001381693"/>
    </source>
</evidence>
<gene>
    <name evidence="2" type="ORF">SK128_021788</name>
</gene>
<feature type="region of interest" description="Disordered" evidence="1">
    <location>
        <begin position="59"/>
        <end position="95"/>
    </location>
</feature>
<keyword evidence="3" id="KW-1185">Reference proteome</keyword>
<proteinExistence type="predicted"/>
<name>A0AAN9A8V6_HALRR</name>
<dbReference type="EMBL" id="JAXCGZ010001413">
    <property type="protein sequence ID" value="KAK7085251.1"/>
    <property type="molecule type" value="Genomic_DNA"/>
</dbReference>
<comment type="caution">
    <text evidence="2">The sequence shown here is derived from an EMBL/GenBank/DDBJ whole genome shotgun (WGS) entry which is preliminary data.</text>
</comment>
<organism evidence="2 3">
    <name type="scientific">Halocaridina rubra</name>
    <name type="common">Hawaiian red shrimp</name>
    <dbReference type="NCBI Taxonomy" id="373956"/>
    <lineage>
        <taxon>Eukaryota</taxon>
        <taxon>Metazoa</taxon>
        <taxon>Ecdysozoa</taxon>
        <taxon>Arthropoda</taxon>
        <taxon>Crustacea</taxon>
        <taxon>Multicrustacea</taxon>
        <taxon>Malacostraca</taxon>
        <taxon>Eumalacostraca</taxon>
        <taxon>Eucarida</taxon>
        <taxon>Decapoda</taxon>
        <taxon>Pleocyemata</taxon>
        <taxon>Caridea</taxon>
        <taxon>Atyoidea</taxon>
        <taxon>Atyidae</taxon>
        <taxon>Halocaridina</taxon>
    </lineage>
</organism>
<feature type="compositionally biased region" description="Acidic residues" evidence="1">
    <location>
        <begin position="82"/>
        <end position="95"/>
    </location>
</feature>
<feature type="non-terminal residue" evidence="2">
    <location>
        <position position="95"/>
    </location>
</feature>